<dbReference type="CDD" id="cd21153">
    <property type="entry name" value="PUA_RlmI"/>
    <property type="match status" value="1"/>
</dbReference>
<keyword evidence="4 9" id="KW-0808">Transferase</keyword>
<evidence type="ECO:0000313" key="9">
    <source>
        <dbReference type="EMBL" id="SBV96650.1"/>
    </source>
</evidence>
<evidence type="ECO:0000256" key="1">
    <source>
        <dbReference type="ARBA" id="ARBA00004496"/>
    </source>
</evidence>
<evidence type="ECO:0000256" key="2">
    <source>
        <dbReference type="ARBA" id="ARBA00022490"/>
    </source>
</evidence>
<reference evidence="9" key="1">
    <citation type="submission" date="2016-04" db="EMBL/GenBank/DDBJ databases">
        <authorList>
            <person name="Evans L.H."/>
            <person name="Alamgir A."/>
            <person name="Owens N."/>
            <person name="Weber N.D."/>
            <person name="Virtaneva K."/>
            <person name="Barbian K."/>
            <person name="Babar A."/>
            <person name="Rosenke K."/>
        </authorList>
    </citation>
    <scope>NUCLEOTIDE SEQUENCE</scope>
    <source>
        <strain evidence="9">86</strain>
    </source>
</reference>
<protein>
    <submittedName>
        <fullName evidence="9">LSU m5C1962 methyltransferase RlmI</fullName>
    </submittedName>
</protein>
<gene>
    <name evidence="9" type="ORF">KL86APRO_10786</name>
</gene>
<dbReference type="InterPro" id="IPR041532">
    <property type="entry name" value="RlmI-like_PUA"/>
</dbReference>
<evidence type="ECO:0000256" key="4">
    <source>
        <dbReference type="ARBA" id="ARBA00022679"/>
    </source>
</evidence>
<dbReference type="CDD" id="cd11572">
    <property type="entry name" value="RlmI_M_like"/>
    <property type="match status" value="1"/>
</dbReference>
<dbReference type="GO" id="GO:0032259">
    <property type="term" value="P:methylation"/>
    <property type="evidence" value="ECO:0007669"/>
    <property type="project" value="UniProtKB-KW"/>
</dbReference>
<dbReference type="Pfam" id="PF17785">
    <property type="entry name" value="PUA_3"/>
    <property type="match status" value="1"/>
</dbReference>
<keyword evidence="5" id="KW-0949">S-adenosyl-L-methionine</keyword>
<evidence type="ECO:0000256" key="5">
    <source>
        <dbReference type="ARBA" id="ARBA00022691"/>
    </source>
</evidence>
<dbReference type="EMBL" id="FLUO01000001">
    <property type="protein sequence ID" value="SBV96650.1"/>
    <property type="molecule type" value="Genomic_DNA"/>
</dbReference>
<dbReference type="InterPro" id="IPR029063">
    <property type="entry name" value="SAM-dependent_MTases_sf"/>
</dbReference>
<dbReference type="PANTHER" id="PTHR42873:SF1">
    <property type="entry name" value="S-ADENOSYLMETHIONINE-DEPENDENT METHYLTRANSFERASE DOMAIN-CONTAINING PROTEIN"/>
    <property type="match status" value="1"/>
</dbReference>
<dbReference type="Gene3D" id="3.30.750.80">
    <property type="entry name" value="RNA methyltransferase domain (HRMD) like"/>
    <property type="match status" value="1"/>
</dbReference>
<evidence type="ECO:0000259" key="7">
    <source>
        <dbReference type="Pfam" id="PF10672"/>
    </source>
</evidence>
<feature type="domain" description="RlmI-like PUA" evidence="8">
    <location>
        <begin position="5"/>
        <end position="68"/>
    </location>
</feature>
<dbReference type="Pfam" id="PF10672">
    <property type="entry name" value="Methyltrans_SAM"/>
    <property type="match status" value="1"/>
</dbReference>
<dbReference type="InterPro" id="IPR036974">
    <property type="entry name" value="PUA_sf"/>
</dbReference>
<accession>A0A212JB48</accession>
<dbReference type="GO" id="GO:0003723">
    <property type="term" value="F:RNA binding"/>
    <property type="evidence" value="ECO:0007669"/>
    <property type="project" value="InterPro"/>
</dbReference>
<keyword evidence="2" id="KW-0963">Cytoplasm</keyword>
<name>A0A212JB48_9PROT</name>
<sequence>MTLDLRLDNAAARRLADGHPWVFKGDVAWTSALDLAEPGELVRFCDARLRPLGIGTFNPRTDLCGRVLAAGAKARVDAETFSARLARALDKRARLFAVPHYRWVHAEGDFLPGLVIDRYGDVLSVQVTTAGMERLKPLWLPALHALARPSTIVWRNDLPARRQEGVSTEPDLWGEPLDGPVAVIEGDVTFRADLVEGQKTGWFFDQRANRIHVAGLAAGKTVIDLYSHAGGFGLPAAAAGAAAVTMVDVSPLALALSRRAAAENRLAERCAWIEADVFDFLDPAADDGRRWEVVVVDPPAFIKDRRKIPAGLAGYRKLARLAAAKAAPGAVFFMASCSHHAHPPQFKAAVEAGLAEAGRSFALLRAARADRDHPIHPKLPQNDYLKALTYRLDV</sequence>
<comment type="subcellular location">
    <subcellularLocation>
        <location evidence="1">Cytoplasm</location>
    </subcellularLocation>
</comment>
<dbReference type="GO" id="GO:0008168">
    <property type="term" value="F:methyltransferase activity"/>
    <property type="evidence" value="ECO:0007669"/>
    <property type="project" value="UniProtKB-KW"/>
</dbReference>
<proteinExistence type="inferred from homology"/>
<comment type="similarity">
    <text evidence="6">Belongs to the methyltransferase superfamily. RlmI family.</text>
</comment>
<dbReference type="Gene3D" id="2.30.130.10">
    <property type="entry name" value="PUA domain"/>
    <property type="match status" value="1"/>
</dbReference>
<dbReference type="GO" id="GO:0005737">
    <property type="term" value="C:cytoplasm"/>
    <property type="evidence" value="ECO:0007669"/>
    <property type="project" value="UniProtKB-SubCell"/>
</dbReference>
<organism evidence="9">
    <name type="scientific">uncultured Alphaproteobacteria bacterium</name>
    <dbReference type="NCBI Taxonomy" id="91750"/>
    <lineage>
        <taxon>Bacteria</taxon>
        <taxon>Pseudomonadati</taxon>
        <taxon>Pseudomonadota</taxon>
        <taxon>Alphaproteobacteria</taxon>
        <taxon>environmental samples</taxon>
    </lineage>
</organism>
<dbReference type="SUPFAM" id="SSF53335">
    <property type="entry name" value="S-adenosyl-L-methionine-dependent methyltransferases"/>
    <property type="match status" value="1"/>
</dbReference>
<dbReference type="Gene3D" id="3.40.50.150">
    <property type="entry name" value="Vaccinia Virus protein VP39"/>
    <property type="match status" value="1"/>
</dbReference>
<dbReference type="PANTHER" id="PTHR42873">
    <property type="entry name" value="RIBOSOMAL RNA LARGE SUBUNIT METHYLTRANSFERASE"/>
    <property type="match status" value="1"/>
</dbReference>
<evidence type="ECO:0000259" key="8">
    <source>
        <dbReference type="Pfam" id="PF17785"/>
    </source>
</evidence>
<dbReference type="InterPro" id="IPR019614">
    <property type="entry name" value="SAM-dep_methyl-trfase"/>
</dbReference>
<dbReference type="SUPFAM" id="SSF88697">
    <property type="entry name" value="PUA domain-like"/>
    <property type="match status" value="1"/>
</dbReference>
<keyword evidence="3 9" id="KW-0489">Methyltransferase</keyword>
<dbReference type="InterPro" id="IPR015947">
    <property type="entry name" value="PUA-like_sf"/>
</dbReference>
<dbReference type="AlphaFoldDB" id="A0A212JB48"/>
<evidence type="ECO:0000256" key="3">
    <source>
        <dbReference type="ARBA" id="ARBA00022603"/>
    </source>
</evidence>
<evidence type="ECO:0000256" key="6">
    <source>
        <dbReference type="ARBA" id="ARBA00038091"/>
    </source>
</evidence>
<feature type="domain" description="S-adenosylmethionine-dependent methyltransferase" evidence="7">
    <location>
        <begin position="171"/>
        <end position="348"/>
    </location>
</feature>